<geneLocation type="plasmid" evidence="1">
    <name>2</name>
</geneLocation>
<gene>
    <name evidence="1" type="ORF">MBUL_04472</name>
</gene>
<protein>
    <submittedName>
        <fullName evidence="1">Uncharacterized protein</fullName>
    </submittedName>
</protein>
<reference evidence="1" key="1">
    <citation type="submission" date="2019-12" db="EMBL/GenBank/DDBJ databases">
        <authorList>
            <person name="Cremers G."/>
        </authorList>
    </citation>
    <scope>NUCLEOTIDE SEQUENCE</scope>
    <source>
        <strain evidence="1">Mbul1</strain>
        <plasmid evidence="1">2</plasmid>
    </source>
</reference>
<proteinExistence type="predicted"/>
<evidence type="ECO:0000313" key="1">
    <source>
        <dbReference type="EMBL" id="CAA2108979.1"/>
    </source>
</evidence>
<keyword evidence="1" id="KW-0614">Plasmid</keyword>
<organism evidence="1">
    <name type="scientific">Methylobacterium bullatum</name>
    <dbReference type="NCBI Taxonomy" id="570505"/>
    <lineage>
        <taxon>Bacteria</taxon>
        <taxon>Pseudomonadati</taxon>
        <taxon>Pseudomonadota</taxon>
        <taxon>Alphaproteobacteria</taxon>
        <taxon>Hyphomicrobiales</taxon>
        <taxon>Methylobacteriaceae</taxon>
        <taxon>Methylobacterium</taxon>
    </lineage>
</organism>
<dbReference type="AlphaFoldDB" id="A0A679JDN9"/>
<name>A0A679JDN9_9HYPH</name>
<dbReference type="EMBL" id="LR743505">
    <property type="protein sequence ID" value="CAA2108979.1"/>
    <property type="molecule type" value="Genomic_DNA"/>
</dbReference>
<dbReference type="SUPFAM" id="SSF56399">
    <property type="entry name" value="ADP-ribosylation"/>
    <property type="match status" value="1"/>
</dbReference>
<sequence>METARLALAPEAVSRLDCLFTWETLDLARAFRDRFRRGSAIYEVEPLSDARVYRGDFGLISNNVPSGAFVDFMPPIAVRYWTEPPGEQVEVLVGGPVNVCGVVDHPTESI</sequence>
<accession>A0A679JDN9</accession>